<dbReference type="GO" id="GO:0006313">
    <property type="term" value="P:DNA transposition"/>
    <property type="evidence" value="ECO:0007669"/>
    <property type="project" value="InterPro"/>
</dbReference>
<dbReference type="STRING" id="1802401.A3B21_02740"/>
<evidence type="ECO:0000313" key="2">
    <source>
        <dbReference type="EMBL" id="OGL81182.1"/>
    </source>
</evidence>
<proteinExistence type="predicted"/>
<reference evidence="2 3" key="1">
    <citation type="journal article" date="2016" name="Nat. Commun.">
        <title>Thousands of microbial genomes shed light on interconnected biogeochemical processes in an aquifer system.</title>
        <authorList>
            <person name="Anantharaman K."/>
            <person name="Brown C.T."/>
            <person name="Hug L.A."/>
            <person name="Sharon I."/>
            <person name="Castelle C.J."/>
            <person name="Probst A.J."/>
            <person name="Thomas B.C."/>
            <person name="Singh A."/>
            <person name="Wilkins M.J."/>
            <person name="Karaoz U."/>
            <person name="Brodie E.L."/>
            <person name="Williams K.H."/>
            <person name="Hubbard S.S."/>
            <person name="Banfield J.F."/>
        </authorList>
    </citation>
    <scope>NUCLEOTIDE SEQUENCE [LARGE SCALE GENOMIC DNA]</scope>
</reference>
<dbReference type="PANTHER" id="PTHR34322">
    <property type="entry name" value="TRANSPOSASE, Y1_TNP DOMAIN-CONTAINING"/>
    <property type="match status" value="1"/>
</dbReference>
<dbReference type="GO" id="GO:0003677">
    <property type="term" value="F:DNA binding"/>
    <property type="evidence" value="ECO:0007669"/>
    <property type="project" value="InterPro"/>
</dbReference>
<dbReference type="Pfam" id="PF01797">
    <property type="entry name" value="Y1_Tnp"/>
    <property type="match status" value="1"/>
</dbReference>
<gene>
    <name evidence="2" type="ORF">A3B21_02740</name>
</gene>
<dbReference type="InterPro" id="IPR036515">
    <property type="entry name" value="Transposase_17_sf"/>
</dbReference>
<name>A0A1F7USA8_9BACT</name>
<dbReference type="AlphaFoldDB" id="A0A1F7USA8"/>
<accession>A0A1F7USA8</accession>
<dbReference type="SMART" id="SM01321">
    <property type="entry name" value="Y1_Tnp"/>
    <property type="match status" value="1"/>
</dbReference>
<evidence type="ECO:0000259" key="1">
    <source>
        <dbReference type="SMART" id="SM01321"/>
    </source>
</evidence>
<dbReference type="Gene3D" id="3.30.70.1290">
    <property type="entry name" value="Transposase IS200-like"/>
    <property type="match status" value="1"/>
</dbReference>
<evidence type="ECO:0000313" key="3">
    <source>
        <dbReference type="Proteomes" id="UP000176897"/>
    </source>
</evidence>
<dbReference type="EMBL" id="MGEJ01000009">
    <property type="protein sequence ID" value="OGL81182.1"/>
    <property type="molecule type" value="Genomic_DNA"/>
</dbReference>
<organism evidence="2 3">
    <name type="scientific">Candidatus Uhrbacteria bacterium RIFCSPLOWO2_01_FULL_47_24</name>
    <dbReference type="NCBI Taxonomy" id="1802401"/>
    <lineage>
        <taxon>Bacteria</taxon>
        <taxon>Candidatus Uhriibacteriota</taxon>
    </lineage>
</organism>
<dbReference type="Proteomes" id="UP000176897">
    <property type="component" value="Unassembled WGS sequence"/>
</dbReference>
<protein>
    <recommendedName>
        <fullName evidence="1">Transposase IS200-like domain-containing protein</fullName>
    </recommendedName>
</protein>
<dbReference type="GO" id="GO:0004803">
    <property type="term" value="F:transposase activity"/>
    <property type="evidence" value="ECO:0007669"/>
    <property type="project" value="InterPro"/>
</dbReference>
<dbReference type="InterPro" id="IPR002686">
    <property type="entry name" value="Transposase_17"/>
</dbReference>
<dbReference type="PANTHER" id="PTHR34322:SF2">
    <property type="entry name" value="TRANSPOSASE IS200-LIKE DOMAIN-CONTAINING PROTEIN"/>
    <property type="match status" value="1"/>
</dbReference>
<feature type="domain" description="Transposase IS200-like" evidence="1">
    <location>
        <begin position="7"/>
        <end position="155"/>
    </location>
</feature>
<dbReference type="SUPFAM" id="SSF143422">
    <property type="entry name" value="Transposase IS200-like"/>
    <property type="match status" value="1"/>
</dbReference>
<comment type="caution">
    <text evidence="2">The sequence shown here is derived from an EMBL/GenBank/DDBJ whole genome shotgun (WGS) entry which is preliminary data.</text>
</comment>
<sequence length="236" mass="27746">MRNINFYNGGFYHIYNRGALKEPIFLEVNDYVRFVHDLYEFNDVNYTIDFRKITGSSASVASTEAELPSIKKPQREPVVAIISWCLMPNHFHLFLQQLKDGGISFFMHKLGTGYTNYINRKYEERSGHLFQGRFKAKHIGQEGYFLHISRYIHLNPVDLIESGWKEDGIKDWNKIQEFLENYRWSSYQDWVGKKNFPSVLNLNGVEKIFEGAEKYTRFMKEWATGNYQPIKSLVAG</sequence>